<keyword evidence="2" id="KW-0862">Zinc</keyword>
<dbReference type="AlphaFoldDB" id="A0A9Q8P832"/>
<reference evidence="8" key="2">
    <citation type="journal article" date="2022" name="Microb. Genom.">
        <title>A chromosome-scale genome assembly of the tomato pathogen Cladosporium fulvum reveals a compartmentalized genome architecture and the presence of a dispensable chromosome.</title>
        <authorList>
            <person name="Zaccaron A.Z."/>
            <person name="Chen L.H."/>
            <person name="Samaras A."/>
            <person name="Stergiopoulos I."/>
        </authorList>
    </citation>
    <scope>NUCLEOTIDE SEQUENCE</scope>
    <source>
        <strain evidence="8">Race5_Kim</strain>
    </source>
</reference>
<evidence type="ECO:0000256" key="6">
    <source>
        <dbReference type="SAM" id="MobiDB-lite"/>
    </source>
</evidence>
<dbReference type="InterPro" id="IPR007219">
    <property type="entry name" value="XnlR_reg_dom"/>
</dbReference>
<dbReference type="OrthoDB" id="654211at2759"/>
<dbReference type="Pfam" id="PF04082">
    <property type="entry name" value="Fungal_trans"/>
    <property type="match status" value="1"/>
</dbReference>
<keyword evidence="1" id="KW-0479">Metal-binding</keyword>
<dbReference type="GO" id="GO:0006351">
    <property type="term" value="P:DNA-templated transcription"/>
    <property type="evidence" value="ECO:0007669"/>
    <property type="project" value="InterPro"/>
</dbReference>
<reference evidence="8" key="1">
    <citation type="submission" date="2021-12" db="EMBL/GenBank/DDBJ databases">
        <authorList>
            <person name="Zaccaron A."/>
            <person name="Stergiopoulos I."/>
        </authorList>
    </citation>
    <scope>NUCLEOTIDE SEQUENCE</scope>
    <source>
        <strain evidence="8">Race5_Kim</strain>
    </source>
</reference>
<keyword evidence="4" id="KW-0804">Transcription</keyword>
<feature type="region of interest" description="Disordered" evidence="6">
    <location>
        <begin position="102"/>
        <end position="164"/>
    </location>
</feature>
<keyword evidence="9" id="KW-1185">Reference proteome</keyword>
<evidence type="ECO:0000313" key="9">
    <source>
        <dbReference type="Proteomes" id="UP000756132"/>
    </source>
</evidence>
<evidence type="ECO:0000256" key="2">
    <source>
        <dbReference type="ARBA" id="ARBA00022833"/>
    </source>
</evidence>
<dbReference type="GO" id="GO:0003677">
    <property type="term" value="F:DNA binding"/>
    <property type="evidence" value="ECO:0007669"/>
    <property type="project" value="InterPro"/>
</dbReference>
<evidence type="ECO:0000313" key="8">
    <source>
        <dbReference type="EMBL" id="UJO16532.1"/>
    </source>
</evidence>
<evidence type="ECO:0000256" key="1">
    <source>
        <dbReference type="ARBA" id="ARBA00022723"/>
    </source>
</evidence>
<name>A0A9Q8P832_PASFU</name>
<dbReference type="PANTHER" id="PTHR47660:SF7">
    <property type="entry name" value="TRANSCRIPTION FACTOR WITH C2H2 AND ZN(2)-CYS(6) DNA BINDING DOMAIN (EUROFUNG)"/>
    <property type="match status" value="1"/>
</dbReference>
<organism evidence="8 9">
    <name type="scientific">Passalora fulva</name>
    <name type="common">Tomato leaf mold</name>
    <name type="synonym">Cladosporium fulvum</name>
    <dbReference type="NCBI Taxonomy" id="5499"/>
    <lineage>
        <taxon>Eukaryota</taxon>
        <taxon>Fungi</taxon>
        <taxon>Dikarya</taxon>
        <taxon>Ascomycota</taxon>
        <taxon>Pezizomycotina</taxon>
        <taxon>Dothideomycetes</taxon>
        <taxon>Dothideomycetidae</taxon>
        <taxon>Mycosphaerellales</taxon>
        <taxon>Mycosphaerellaceae</taxon>
        <taxon>Fulvia</taxon>
    </lineage>
</organism>
<dbReference type="RefSeq" id="XP_047760898.1">
    <property type="nucleotide sequence ID" value="XM_047903755.1"/>
</dbReference>
<gene>
    <name evidence="8" type="ORF">CLAFUR5_04607</name>
</gene>
<dbReference type="OMA" id="HEIPDIC"/>
<evidence type="ECO:0000259" key="7">
    <source>
        <dbReference type="Pfam" id="PF04082"/>
    </source>
</evidence>
<dbReference type="PANTHER" id="PTHR47660">
    <property type="entry name" value="TRANSCRIPTION FACTOR WITH C2H2 AND ZN(2)-CYS(6) DNA BINDING DOMAIN (EUROFUNG)-RELATED-RELATED"/>
    <property type="match status" value="1"/>
</dbReference>
<feature type="domain" description="Xylanolytic transcriptional activator regulatory" evidence="7">
    <location>
        <begin position="229"/>
        <end position="431"/>
    </location>
</feature>
<dbReference type="KEGG" id="ffu:CLAFUR5_04607"/>
<dbReference type="GO" id="GO:0008270">
    <property type="term" value="F:zinc ion binding"/>
    <property type="evidence" value="ECO:0007669"/>
    <property type="project" value="InterPro"/>
</dbReference>
<sequence length="762" mass="84692">MLSPANSAFSAAPSPAFQPVPIPGNGSLGVATPTIIDYDFWDQSILSSTNWLGAIDENGFHGYPMSQFPITHDPLYPLHPALGPSPAQSALLQAHVSQAASASPGSVLSAPSTNATRSYSSEQSHDHDTGETGAYYVDGQPARLPRIKRRRTSAPTPPDRPRTDVVFSLRLPDLSEEPQTCYFKVEQGCFTALHELHLHLCIHPPPGCIAFEPVELPSQEVINHLVAWYVKHFDQALPFLHVVDAENIGRDQNLILAMATIGSQYLEGKGSSMFRSSLHEFLRRLMLFKQATTVLPTPFDFCHMGAELLQVVALAYSGEQSLENYAKGLYNKLTDVFEGARGIALSLQVSSENGSDSIHNWHLWRQRERVIRLAYSAWLVDCMSQYHLDLRQMLSLKDADLPLPSDERQWRAETEQEWGSFGEARAQPTLSQALQELYVDKRLPRDRGEFARILIIHGLYHRLWEVGQYLSDPLSHWEPTARRQSSSELLPQEPIWLPSVPTFMKWQNSACDCLDVLHWQANATIGQASGLEHPTVLHLHTARIVLLTPYTEIVRLARAMSARNSGAASPSLASDRKLVQRWAVQQQFKARLAIVHAGVVFWHVRRYSIDAYYEAPAVALAALVLWAFGTFASKRDLTRQEPQACSSQPKTLREGQDLINESEQGDDAVCGIILLDRPADDEIVQQFIRTGHNMKAHITGVGDLYSSKGPERVLAQGAKLLSTLKCWGMSTSWLKLLNGLMEATRKGNGSVASGTSRVSQPL</sequence>
<evidence type="ECO:0000256" key="3">
    <source>
        <dbReference type="ARBA" id="ARBA00023015"/>
    </source>
</evidence>
<dbReference type="CDD" id="cd12148">
    <property type="entry name" value="fungal_TF_MHR"/>
    <property type="match status" value="1"/>
</dbReference>
<evidence type="ECO:0000256" key="4">
    <source>
        <dbReference type="ARBA" id="ARBA00023163"/>
    </source>
</evidence>
<dbReference type="Proteomes" id="UP000756132">
    <property type="component" value="Chromosome 4"/>
</dbReference>
<keyword evidence="3" id="KW-0805">Transcription regulation</keyword>
<proteinExistence type="predicted"/>
<evidence type="ECO:0000256" key="5">
    <source>
        <dbReference type="ARBA" id="ARBA00023242"/>
    </source>
</evidence>
<protein>
    <submittedName>
        <fullName evidence="8">Transcription factor</fullName>
    </submittedName>
</protein>
<dbReference type="EMBL" id="CP090166">
    <property type="protein sequence ID" value="UJO16532.1"/>
    <property type="molecule type" value="Genomic_DNA"/>
</dbReference>
<dbReference type="GeneID" id="71984485"/>
<accession>A0A9Q8P832</accession>
<keyword evidence="5" id="KW-0539">Nucleus</keyword>
<feature type="compositionally biased region" description="Polar residues" evidence="6">
    <location>
        <begin position="102"/>
        <end position="122"/>
    </location>
</feature>